<dbReference type="Pfam" id="PF01420">
    <property type="entry name" value="Methylase_S"/>
    <property type="match status" value="1"/>
</dbReference>
<dbReference type="Gene3D" id="3.90.220.20">
    <property type="entry name" value="DNA methylase specificity domains"/>
    <property type="match status" value="2"/>
</dbReference>
<dbReference type="PANTHER" id="PTHR43140">
    <property type="entry name" value="TYPE-1 RESTRICTION ENZYME ECOKI SPECIFICITY PROTEIN"/>
    <property type="match status" value="1"/>
</dbReference>
<reference evidence="6 7" key="1">
    <citation type="submission" date="2019-03" db="EMBL/GenBank/DDBJ databases">
        <title>Diversity of the mouse oral microbiome.</title>
        <authorList>
            <person name="Joseph S."/>
            <person name="Aduse-Opoku J."/>
            <person name="Curtis M."/>
            <person name="Wade W."/>
            <person name="Hashim A."/>
        </authorList>
    </citation>
    <scope>NUCLEOTIDE SEQUENCE [LARGE SCALE GENOMIC DNA]</scope>
    <source>
        <strain evidence="6 7">P2318</strain>
    </source>
</reference>
<keyword evidence="6" id="KW-0255">Endonuclease</keyword>
<evidence type="ECO:0000256" key="3">
    <source>
        <dbReference type="ARBA" id="ARBA00023125"/>
    </source>
</evidence>
<dbReference type="GO" id="GO:0009307">
    <property type="term" value="P:DNA restriction-modification system"/>
    <property type="evidence" value="ECO:0007669"/>
    <property type="project" value="UniProtKB-KW"/>
</dbReference>
<organism evidence="5 8">
    <name type="scientific">Bacteroides acidifaciens</name>
    <dbReference type="NCBI Taxonomy" id="85831"/>
    <lineage>
        <taxon>Bacteria</taxon>
        <taxon>Pseudomonadati</taxon>
        <taxon>Bacteroidota</taxon>
        <taxon>Bacteroidia</taxon>
        <taxon>Bacteroidales</taxon>
        <taxon>Bacteroidaceae</taxon>
        <taxon>Bacteroides</taxon>
    </lineage>
</organism>
<dbReference type="AlphaFoldDB" id="A0A7K3MGP5"/>
<dbReference type="Gene3D" id="1.10.287.1120">
    <property type="entry name" value="Bipartite methylase S protein"/>
    <property type="match status" value="1"/>
</dbReference>
<name>A0A7K3MGP5_9BACE</name>
<keyword evidence="6" id="KW-0540">Nuclease</keyword>
<dbReference type="InterPro" id="IPR051212">
    <property type="entry name" value="Type-I_RE_S_subunit"/>
</dbReference>
<sequence length="440" mass="50108">MTKLKDSGIPWIGLIPEHWNIHYLRGISNRFSKGNGITKEDLDANGDIACIRYGDLYTKYNHHITDVICRTSISKIQNPVYASFGDIYYTCSGEDVEAIGKSVAYMSNQPCLIGGDLIIMKHNQNPRFLGYSLDSEMCQKQKSCGKSKLKVVHISVKDLKNIAIPIPPLEEQERIAAWLDGKCGEIDELIDVEQQMISDLEAYRQAVITEAVTHGLNPDVEMIESGCDWFTSRPNHWKIERIKNLFAKRSEKNNPIKTKERLSLSIDKGITLYADKTTNLDRFKDDFTQYQLAHPNDIVLNSMNMIVGAVGKSAYYGCVSPVYYVIYGKSANVDMDYYGYLLNIPLIRDVYHKLGQGIYAIERGDGRVNTCRLKVDYYEFSMIQVPVPSVKEQTEIANYLNEKNKEIDELIMVKQEKIDTLKQYRQSLIFEAVTGKTSIN</sequence>
<evidence type="ECO:0000313" key="7">
    <source>
        <dbReference type="Proteomes" id="UP000298073"/>
    </source>
</evidence>
<dbReference type="EMBL" id="SPPV01000004">
    <property type="protein sequence ID" value="TFU51865.1"/>
    <property type="molecule type" value="Genomic_DNA"/>
</dbReference>
<dbReference type="InterPro" id="IPR000055">
    <property type="entry name" value="Restrct_endonuc_typeI_TRD"/>
</dbReference>
<evidence type="ECO:0000256" key="1">
    <source>
        <dbReference type="ARBA" id="ARBA00010923"/>
    </source>
</evidence>
<accession>A0A7K3MGP5</accession>
<feature type="domain" description="Type I restriction modification DNA specificity" evidence="4">
    <location>
        <begin position="16"/>
        <end position="180"/>
    </location>
</feature>
<dbReference type="Proteomes" id="UP000491181">
    <property type="component" value="Unassembled WGS sequence"/>
</dbReference>
<evidence type="ECO:0000313" key="6">
    <source>
        <dbReference type="EMBL" id="TFU51865.1"/>
    </source>
</evidence>
<dbReference type="GO" id="GO:0004519">
    <property type="term" value="F:endonuclease activity"/>
    <property type="evidence" value="ECO:0007669"/>
    <property type="project" value="UniProtKB-KW"/>
</dbReference>
<evidence type="ECO:0000313" key="5">
    <source>
        <dbReference type="EMBL" id="GFH86114.1"/>
    </source>
</evidence>
<proteinExistence type="inferred from homology"/>
<dbReference type="Proteomes" id="UP000298073">
    <property type="component" value="Unassembled WGS sequence"/>
</dbReference>
<dbReference type="GO" id="GO:0003677">
    <property type="term" value="F:DNA binding"/>
    <property type="evidence" value="ECO:0007669"/>
    <property type="project" value="UniProtKB-KW"/>
</dbReference>
<evidence type="ECO:0000256" key="2">
    <source>
        <dbReference type="ARBA" id="ARBA00022747"/>
    </source>
</evidence>
<keyword evidence="3" id="KW-0238">DNA-binding</keyword>
<comment type="caution">
    <text evidence="5">The sequence shown here is derived from an EMBL/GenBank/DDBJ whole genome shotgun (WGS) entry which is preliminary data.</text>
</comment>
<comment type="similarity">
    <text evidence="1">Belongs to the type-I restriction system S methylase family.</text>
</comment>
<protein>
    <submittedName>
        <fullName evidence="6">Restriction endonuclease subunit S</fullName>
    </submittedName>
</protein>
<dbReference type="RefSeq" id="WP_135035728.1">
    <property type="nucleotide sequence ID" value="NZ_BLLS01000030.1"/>
</dbReference>
<dbReference type="PANTHER" id="PTHR43140:SF1">
    <property type="entry name" value="TYPE I RESTRICTION ENZYME ECOKI SPECIFICITY SUBUNIT"/>
    <property type="match status" value="1"/>
</dbReference>
<gene>
    <name evidence="6" type="ORF">E4T97_03340</name>
    <name evidence="5" type="ORF">IMSAGC001_01520</name>
</gene>
<evidence type="ECO:0000259" key="4">
    <source>
        <dbReference type="Pfam" id="PF01420"/>
    </source>
</evidence>
<dbReference type="EMBL" id="BLLS01000030">
    <property type="protein sequence ID" value="GFH86114.1"/>
    <property type="molecule type" value="Genomic_DNA"/>
</dbReference>
<evidence type="ECO:0000313" key="8">
    <source>
        <dbReference type="Proteomes" id="UP000491181"/>
    </source>
</evidence>
<dbReference type="OrthoDB" id="667970at2"/>
<reference evidence="5 8" key="2">
    <citation type="journal article" date="2020" name="Microbiome">
        <title>Single-cell genomics of uncultured bacteria reveals dietary fiber responders in the mouse gut microbiota.</title>
        <authorList>
            <person name="Chijiiwa R."/>
            <person name="Hosokawa M."/>
            <person name="Kogawa M."/>
            <person name="Nishikawa Y."/>
            <person name="Ide K."/>
            <person name="Sakanashi C."/>
            <person name="Takahashi K."/>
            <person name="Takeyama H."/>
        </authorList>
    </citation>
    <scope>NUCLEOTIDE SEQUENCE [LARGE SCALE GENOMIC DNA]</scope>
    <source>
        <strain evidence="5">IMSAGC_001</strain>
    </source>
</reference>
<dbReference type="SUPFAM" id="SSF116734">
    <property type="entry name" value="DNA methylase specificity domain"/>
    <property type="match status" value="2"/>
</dbReference>
<keyword evidence="6" id="KW-0378">Hydrolase</keyword>
<keyword evidence="2" id="KW-0680">Restriction system</keyword>
<dbReference type="InterPro" id="IPR044946">
    <property type="entry name" value="Restrct_endonuc_typeI_TRD_sf"/>
</dbReference>